<evidence type="ECO:0000313" key="2">
    <source>
        <dbReference type="EMBL" id="GAA2806468.1"/>
    </source>
</evidence>
<dbReference type="RefSeq" id="WP_344683144.1">
    <property type="nucleotide sequence ID" value="NZ_BAAAUX010000019.1"/>
</dbReference>
<proteinExistence type="predicted"/>
<feature type="region of interest" description="Disordered" evidence="1">
    <location>
        <begin position="171"/>
        <end position="213"/>
    </location>
</feature>
<accession>A0ABN3VKR6</accession>
<organism evidence="2 3">
    <name type="scientific">Saccharopolyspora taberi</name>
    <dbReference type="NCBI Taxonomy" id="60895"/>
    <lineage>
        <taxon>Bacteria</taxon>
        <taxon>Bacillati</taxon>
        <taxon>Actinomycetota</taxon>
        <taxon>Actinomycetes</taxon>
        <taxon>Pseudonocardiales</taxon>
        <taxon>Pseudonocardiaceae</taxon>
        <taxon>Saccharopolyspora</taxon>
    </lineage>
</organism>
<evidence type="ECO:0000256" key="1">
    <source>
        <dbReference type="SAM" id="MobiDB-lite"/>
    </source>
</evidence>
<dbReference type="Proteomes" id="UP001500979">
    <property type="component" value="Unassembled WGS sequence"/>
</dbReference>
<evidence type="ECO:0008006" key="4">
    <source>
        <dbReference type="Google" id="ProtNLM"/>
    </source>
</evidence>
<dbReference type="EMBL" id="BAAAUX010000019">
    <property type="protein sequence ID" value="GAA2806468.1"/>
    <property type="molecule type" value="Genomic_DNA"/>
</dbReference>
<gene>
    <name evidence="2" type="ORF">GCM10010470_47170</name>
</gene>
<dbReference type="InterPro" id="IPR036691">
    <property type="entry name" value="Endo/exonu/phosph_ase_sf"/>
</dbReference>
<dbReference type="SUPFAM" id="SSF56219">
    <property type="entry name" value="DNase I-like"/>
    <property type="match status" value="1"/>
</dbReference>
<reference evidence="2 3" key="1">
    <citation type="journal article" date="2019" name="Int. J. Syst. Evol. Microbiol.">
        <title>The Global Catalogue of Microorganisms (GCM) 10K type strain sequencing project: providing services to taxonomists for standard genome sequencing and annotation.</title>
        <authorList>
            <consortium name="The Broad Institute Genomics Platform"/>
            <consortium name="The Broad Institute Genome Sequencing Center for Infectious Disease"/>
            <person name="Wu L."/>
            <person name="Ma J."/>
        </authorList>
    </citation>
    <scope>NUCLEOTIDE SEQUENCE [LARGE SCALE GENOMIC DNA]</scope>
    <source>
        <strain evidence="2 3">JCM 9383</strain>
    </source>
</reference>
<evidence type="ECO:0000313" key="3">
    <source>
        <dbReference type="Proteomes" id="UP001500979"/>
    </source>
</evidence>
<keyword evidence="3" id="KW-1185">Reference proteome</keyword>
<dbReference type="Gene3D" id="3.60.10.10">
    <property type="entry name" value="Endonuclease/exonuclease/phosphatase"/>
    <property type="match status" value="1"/>
</dbReference>
<feature type="compositionally biased region" description="Basic and acidic residues" evidence="1">
    <location>
        <begin position="184"/>
        <end position="193"/>
    </location>
</feature>
<comment type="caution">
    <text evidence="2">The sequence shown here is derived from an EMBL/GenBank/DDBJ whole genome shotgun (WGS) entry which is preliminary data.</text>
</comment>
<protein>
    <recommendedName>
        <fullName evidence="4">Endonuclease/exonuclease/phosphatase domain-containing protein</fullName>
    </recommendedName>
</protein>
<sequence length="213" mass="23278">MITVMSVNALNLYGSDGEQAQKRFAGIEALIRDRDPDLIAVQEIIADGENRAATFPAATVGVRRLAQAVDRCCEIDGQPAVAVGGIIHHTAVLWRDCAKIRPVSGTLQRLERELAGMWPLRRGRGIRSRRPSVAGRFSAVIAVRSSLGSKRCNATAAGVSPRQRSGDLWRRLQRNRRGGSPDSDGYRTSERSAPRTRGCSRKTGEVFVIQSDE</sequence>
<name>A0ABN3VKR6_9PSEU</name>